<evidence type="ECO:0000256" key="1">
    <source>
        <dbReference type="SAM" id="MobiDB-lite"/>
    </source>
</evidence>
<feature type="region of interest" description="Disordered" evidence="1">
    <location>
        <begin position="251"/>
        <end position="302"/>
    </location>
</feature>
<evidence type="ECO:0000313" key="3">
    <source>
        <dbReference type="Proteomes" id="UP000077002"/>
    </source>
</evidence>
<dbReference type="RefSeq" id="XP_022507590.1">
    <property type="nucleotide sequence ID" value="XM_022660101.1"/>
</dbReference>
<name>A0A177EUK0_9EURO</name>
<protein>
    <submittedName>
        <fullName evidence="2">Chaperone DnaK</fullName>
    </submittedName>
</protein>
<comment type="caution">
    <text evidence="2">The sequence shown here is derived from an EMBL/GenBank/DDBJ whole genome shotgun (WGS) entry which is preliminary data.</text>
</comment>
<proteinExistence type="predicted"/>
<dbReference type="OrthoDB" id="4157503at2759"/>
<reference evidence="2 3" key="1">
    <citation type="submission" date="2016-03" db="EMBL/GenBank/DDBJ databases">
        <title>Draft genome sequence of the Fonsecaea monophora CBS 269.37.</title>
        <authorList>
            <person name="Bombassaro A."/>
            <person name="Vinicius W.A."/>
            <person name="De Hoog S."/>
            <person name="Sun J."/>
            <person name="Souza E.M."/>
            <person name="Raittz R.T."/>
            <person name="Costa F."/>
            <person name="Leao A.C."/>
            <person name="Tadra-Sfeir M.Z."/>
            <person name="Baura V."/>
            <person name="Balsanelli E."/>
            <person name="Pedrosa F.O."/>
            <person name="Moreno L.F."/>
            <person name="Steffens M.B."/>
            <person name="Xi L."/>
            <person name="Bocca A.L."/>
            <person name="Felipe M.S."/>
            <person name="Teixeira M."/>
            <person name="Telles Filho F.Q."/>
            <person name="Azevedo C.M."/>
            <person name="Gomes R."/>
            <person name="Vicente V.A."/>
        </authorList>
    </citation>
    <scope>NUCLEOTIDE SEQUENCE [LARGE SCALE GENOMIC DNA]</scope>
    <source>
        <strain evidence="2 3">CBS 269.37</strain>
    </source>
</reference>
<feature type="region of interest" description="Disordered" evidence="1">
    <location>
        <begin position="1"/>
        <end position="38"/>
    </location>
</feature>
<dbReference type="GeneID" id="34605302"/>
<accession>A0A177EUK0</accession>
<dbReference type="Proteomes" id="UP000077002">
    <property type="component" value="Unassembled WGS sequence"/>
</dbReference>
<organism evidence="2 3">
    <name type="scientific">Fonsecaea monophora</name>
    <dbReference type="NCBI Taxonomy" id="254056"/>
    <lineage>
        <taxon>Eukaryota</taxon>
        <taxon>Fungi</taxon>
        <taxon>Dikarya</taxon>
        <taxon>Ascomycota</taxon>
        <taxon>Pezizomycotina</taxon>
        <taxon>Eurotiomycetes</taxon>
        <taxon>Chaetothyriomycetidae</taxon>
        <taxon>Chaetothyriales</taxon>
        <taxon>Herpotrichiellaceae</taxon>
        <taxon>Fonsecaea</taxon>
    </lineage>
</organism>
<dbReference type="AlphaFoldDB" id="A0A177EUK0"/>
<gene>
    <name evidence="2" type="ORF">AYO21_10178</name>
</gene>
<keyword evidence="3" id="KW-1185">Reference proteome</keyword>
<dbReference type="EMBL" id="LVKK01000112">
    <property type="protein sequence ID" value="OAG35638.1"/>
    <property type="molecule type" value="Genomic_DNA"/>
</dbReference>
<sequence>MLPPPVPSSAESNSSSSSRTRKQSDAKSILASSTASASRFSRRTKQEIFERNGGMKCWHYGRSAPDIARVIGKRDNSLSHDTASGLLTFDRLGDEQNGLPLCPSCHRALDDINQPGFVFIFTELEFFIDFERQDYQNRIDTAQQQGDIPPRMVPTPQMYSEYLKRQELVSSHAVGGLYRRYTMQDFFPDCCVIPGSDHFKEPGLWCGAPMAALRRIFQIIGDRIPESQLDQLWTLHKLYAREVTHMKLHDSTQQSAEQIEGGLRDSGTPSSSQTVAPVHANSGIVPPRGYNNGNNTPIPDAGARGAMAKLARCDSTQVGDTHTHTQALGF</sequence>
<evidence type="ECO:0000313" key="2">
    <source>
        <dbReference type="EMBL" id="OAG35638.1"/>
    </source>
</evidence>
<feature type="compositionally biased region" description="Low complexity" evidence="1">
    <location>
        <begin position="8"/>
        <end position="18"/>
    </location>
</feature>